<feature type="transmembrane region" description="Helical" evidence="5">
    <location>
        <begin position="6"/>
        <end position="26"/>
    </location>
</feature>
<feature type="transmembrane region" description="Helical" evidence="5">
    <location>
        <begin position="103"/>
        <end position="129"/>
    </location>
</feature>
<name>A0ABT2NAL3_9CYAN</name>
<accession>A0ABT2NAL3</accession>
<evidence type="ECO:0000256" key="4">
    <source>
        <dbReference type="ARBA" id="ARBA00023136"/>
    </source>
</evidence>
<feature type="transmembrane region" description="Helical" evidence="5">
    <location>
        <begin position="203"/>
        <end position="222"/>
    </location>
</feature>
<feature type="transmembrane region" description="Helical" evidence="5">
    <location>
        <begin position="165"/>
        <end position="183"/>
    </location>
</feature>
<feature type="transmembrane region" description="Helical" evidence="5">
    <location>
        <begin position="274"/>
        <end position="293"/>
    </location>
</feature>
<dbReference type="Proteomes" id="UP001525961">
    <property type="component" value="Unassembled WGS sequence"/>
</dbReference>
<evidence type="ECO:0000256" key="2">
    <source>
        <dbReference type="ARBA" id="ARBA00022692"/>
    </source>
</evidence>
<feature type="domain" description="O-antigen ligase-related" evidence="6">
    <location>
        <begin position="235"/>
        <end position="392"/>
    </location>
</feature>
<dbReference type="PANTHER" id="PTHR37422:SF17">
    <property type="entry name" value="O-ANTIGEN LIGASE"/>
    <property type="match status" value="1"/>
</dbReference>
<dbReference type="InterPro" id="IPR051533">
    <property type="entry name" value="WaaL-like"/>
</dbReference>
<reference evidence="7 8" key="1">
    <citation type="journal article" date="2022" name="Front. Microbiol.">
        <title>High genomic differentiation and limited gene flow indicate recent cryptic speciation within the genus Laspinema (cyanobacteria).</title>
        <authorList>
            <person name="Stanojkovic A."/>
            <person name="Skoupy S."/>
            <person name="Skaloud P."/>
            <person name="Dvorak P."/>
        </authorList>
    </citation>
    <scope>NUCLEOTIDE SEQUENCE [LARGE SCALE GENOMIC DNA]</scope>
    <source>
        <strain evidence="7 8">D3b</strain>
    </source>
</reference>
<feature type="transmembrane region" description="Helical" evidence="5">
    <location>
        <begin position="74"/>
        <end position="91"/>
    </location>
</feature>
<keyword evidence="2 5" id="KW-0812">Transmembrane</keyword>
<keyword evidence="3 5" id="KW-1133">Transmembrane helix</keyword>
<sequence length="489" mass="55324">MKQLLANPIILLLVSGIGLVYILLFYNSVSRNKKIATWLEDASIFLFLFQIPGLSIEPFPRFHPMGLYNLDKTMPALVVQIVAYAAILFVLSPQLRRNLKDVIYTFSIVTIKNPFLLIFLLLMLLSAFWSETRDYTLKASSAFLLITIVSAYIGKRYSFERIDKILRWTLALNAIVSAYYALLVPSVGINATKNSWQGINSHANPFAALMALSSALWLFETLNNPKRRWLSGGLSLLSLYALQSAESAGARVNFLALISLLLVSRFLKRLSFHWAMFMIVLFLVVGISLSLVVTENLEAIVVDGLGKDLTLTGRTPLWEYLIVEKIALRPWLGYGFHGFWQPWRGSDNPAANSLDGKLWMPSGDGFWTPPHAHNGFMEIILELGWVGFFIFALSFIITLFAVVQCLVRKEPGYKPIDSILPLILFMYIIFPNLTISRLTEPTEIWCFYVIIAVGTSLDPVRKRLDQKERMKKDIASFPLPRGTSFDKYG</sequence>
<feature type="transmembrane region" description="Helical" evidence="5">
    <location>
        <begin position="442"/>
        <end position="460"/>
    </location>
</feature>
<dbReference type="PANTHER" id="PTHR37422">
    <property type="entry name" value="TEICHURONIC ACID BIOSYNTHESIS PROTEIN TUAE"/>
    <property type="match status" value="1"/>
</dbReference>
<dbReference type="EMBL" id="JAMXFA010000013">
    <property type="protein sequence ID" value="MCT7978395.1"/>
    <property type="molecule type" value="Genomic_DNA"/>
</dbReference>
<dbReference type="InterPro" id="IPR007016">
    <property type="entry name" value="O-antigen_ligase-rel_domated"/>
</dbReference>
<comment type="caution">
    <text evidence="7">The sequence shown here is derived from an EMBL/GenBank/DDBJ whole genome shotgun (WGS) entry which is preliminary data.</text>
</comment>
<keyword evidence="8" id="KW-1185">Reference proteome</keyword>
<evidence type="ECO:0000256" key="1">
    <source>
        <dbReference type="ARBA" id="ARBA00004141"/>
    </source>
</evidence>
<keyword evidence="4 5" id="KW-0472">Membrane</keyword>
<feature type="transmembrane region" description="Helical" evidence="5">
    <location>
        <begin position="135"/>
        <end position="153"/>
    </location>
</feature>
<feature type="transmembrane region" description="Helical" evidence="5">
    <location>
        <begin position="38"/>
        <end position="54"/>
    </location>
</feature>
<organism evidence="7 8">
    <name type="scientific">Laspinema olomoucense D3b</name>
    <dbReference type="NCBI Taxonomy" id="2953688"/>
    <lineage>
        <taxon>Bacteria</taxon>
        <taxon>Bacillati</taxon>
        <taxon>Cyanobacteriota</taxon>
        <taxon>Cyanophyceae</taxon>
        <taxon>Oscillatoriophycideae</taxon>
        <taxon>Oscillatoriales</taxon>
        <taxon>Laspinemataceae</taxon>
        <taxon>Laspinema</taxon>
        <taxon>Laspinema olomoucense</taxon>
    </lineage>
</organism>
<feature type="transmembrane region" description="Helical" evidence="5">
    <location>
        <begin position="419"/>
        <end position="436"/>
    </location>
</feature>
<gene>
    <name evidence="7" type="ORF">NG792_11820</name>
</gene>
<evidence type="ECO:0000313" key="7">
    <source>
        <dbReference type="EMBL" id="MCT7978395.1"/>
    </source>
</evidence>
<dbReference type="RefSeq" id="WP_261235558.1">
    <property type="nucleotide sequence ID" value="NZ_JAMXFA010000013.1"/>
</dbReference>
<evidence type="ECO:0000256" key="3">
    <source>
        <dbReference type="ARBA" id="ARBA00022989"/>
    </source>
</evidence>
<proteinExistence type="predicted"/>
<dbReference type="Pfam" id="PF04932">
    <property type="entry name" value="Wzy_C"/>
    <property type="match status" value="1"/>
</dbReference>
<evidence type="ECO:0000313" key="8">
    <source>
        <dbReference type="Proteomes" id="UP001525961"/>
    </source>
</evidence>
<evidence type="ECO:0000256" key="5">
    <source>
        <dbReference type="SAM" id="Phobius"/>
    </source>
</evidence>
<evidence type="ECO:0000259" key="6">
    <source>
        <dbReference type="Pfam" id="PF04932"/>
    </source>
</evidence>
<keyword evidence="7" id="KW-0436">Ligase</keyword>
<dbReference type="GO" id="GO:0016874">
    <property type="term" value="F:ligase activity"/>
    <property type="evidence" value="ECO:0007669"/>
    <property type="project" value="UniProtKB-KW"/>
</dbReference>
<comment type="subcellular location">
    <subcellularLocation>
        <location evidence="1">Membrane</location>
        <topology evidence="1">Multi-pass membrane protein</topology>
    </subcellularLocation>
</comment>
<feature type="transmembrane region" description="Helical" evidence="5">
    <location>
        <begin position="383"/>
        <end position="407"/>
    </location>
</feature>
<protein>
    <submittedName>
        <fullName evidence="7">O-antigen ligase family protein</fullName>
    </submittedName>
</protein>